<dbReference type="VEuPathDB" id="TriTrypDB:TcCLB.506569.40"/>
<keyword evidence="1" id="KW-0472">Membrane</keyword>
<dbReference type="Proteomes" id="UP000246121">
    <property type="component" value="Unassembled WGS sequence"/>
</dbReference>
<dbReference type="VEuPathDB" id="TriTrypDB:TcBrA4_0008310"/>
<keyword evidence="1" id="KW-0812">Transmembrane</keyword>
<dbReference type="VEuPathDB" id="TriTrypDB:C3747_81g367c"/>
<organism evidence="3 4">
    <name type="scientific">Trypanosoma cruzi</name>
    <dbReference type="NCBI Taxonomy" id="5693"/>
    <lineage>
        <taxon>Eukaryota</taxon>
        <taxon>Discoba</taxon>
        <taxon>Euglenozoa</taxon>
        <taxon>Kinetoplastea</taxon>
        <taxon>Metakinetoplastina</taxon>
        <taxon>Trypanosomatida</taxon>
        <taxon>Trypanosomatidae</taxon>
        <taxon>Trypanosoma</taxon>
        <taxon>Schizotrypanum</taxon>
    </lineage>
</organism>
<evidence type="ECO:0000256" key="1">
    <source>
        <dbReference type="SAM" id="Phobius"/>
    </source>
</evidence>
<dbReference type="VEuPathDB" id="TriTrypDB:C4B63_153g117c"/>
<proteinExistence type="predicted"/>
<dbReference type="VEuPathDB" id="TriTrypDB:TcCL_NonESM07906"/>
<protein>
    <recommendedName>
        <fullName evidence="5">Transmembrane protein</fullName>
    </recommendedName>
</protein>
<dbReference type="EMBL" id="PRFA01000072">
    <property type="protein sequence ID" value="PWU88521.1"/>
    <property type="molecule type" value="Genomic_DNA"/>
</dbReference>
<accession>A0A2V2UX26</accession>
<evidence type="ECO:0000313" key="3">
    <source>
        <dbReference type="EMBL" id="PWU88521.1"/>
    </source>
</evidence>
<sequence>MLRSALSVTLCQSKYVKRRQPRRATHHAMSSTKLGKGRFDLAEALYRDRQRVENNRTLPWRARIKQIRSFPWKFFFAFMLLWSWLGTYVVPYVKGMHPRELPALGEGIRIPEELRQRATPMPAFMHRGNGDKLHK</sequence>
<dbReference type="VEuPathDB" id="TriTrypDB:TcG_09535"/>
<dbReference type="VEuPathDB" id="TriTrypDB:TcCLB.509955.50"/>
<name>A0A2V2UX26_TRYCR</name>
<evidence type="ECO:0000313" key="4">
    <source>
        <dbReference type="Proteomes" id="UP000246121"/>
    </source>
</evidence>
<evidence type="ECO:0000313" key="2">
    <source>
        <dbReference type="EMBL" id="PWU85586.1"/>
    </source>
</evidence>
<dbReference type="AlphaFoldDB" id="A0A2V2UX26"/>
<feature type="transmembrane region" description="Helical" evidence="1">
    <location>
        <begin position="70"/>
        <end position="90"/>
    </location>
</feature>
<reference evidence="3 4" key="1">
    <citation type="journal article" date="2018" name="Microb. Genom.">
        <title>Expanding an expanded genome: long-read sequencing of Trypanosoma cruzi.</title>
        <authorList>
            <person name="Berna L."/>
            <person name="Rodriguez M."/>
            <person name="Chiribao M.L."/>
            <person name="Parodi-Talice A."/>
            <person name="Pita S."/>
            <person name="Rijo G."/>
            <person name="Alvarez-Valin F."/>
            <person name="Robello C."/>
        </authorList>
    </citation>
    <scope>NUCLEOTIDE SEQUENCE [LARGE SCALE GENOMIC DNA]</scope>
    <source>
        <strain evidence="3 4">Dm28c</strain>
    </source>
</reference>
<evidence type="ECO:0008006" key="5">
    <source>
        <dbReference type="Google" id="ProtNLM"/>
    </source>
</evidence>
<comment type="caution">
    <text evidence="3">The sequence shown here is derived from an EMBL/GenBank/DDBJ whole genome shotgun (WGS) entry which is preliminary data.</text>
</comment>
<dbReference type="VEuPathDB" id="TriTrypDB:BCY84_03916"/>
<keyword evidence="1" id="KW-1133">Transmembrane helix</keyword>
<dbReference type="VEuPathDB" id="TriTrypDB:TcCLB.508139.150"/>
<dbReference type="VEuPathDB" id="TriTrypDB:C4B63_72g269c"/>
<dbReference type="EMBL" id="PRFA01000153">
    <property type="protein sequence ID" value="PWU85586.1"/>
    <property type="molecule type" value="Genomic_DNA"/>
</dbReference>
<gene>
    <name evidence="2" type="ORF">C4B63_153g117c</name>
    <name evidence="3" type="ORF">C4B63_72g269c</name>
</gene>